<comment type="caution">
    <text evidence="2">The sequence shown here is derived from an EMBL/GenBank/DDBJ whole genome shotgun (WGS) entry which is preliminary data.</text>
</comment>
<sequence length="280" mass="31909">MKFSIVTPSFRQFDYLKRCVRSVGDQASAVGVEHIIQDASGDQASDCFMEFVTELESVHFVQENDEGMYDAINRGFKKSQGEIVSWLNCDEQYLPKTLEKVAQWFDANPEKDILFGDVILIDSHGELLSYRKAMVPNRNHILACFLPTYSAATFVRRRVIKEGFFLDDNYKAIADAVWIRDLLGEGFVAGVLNEPLAVFTQTGENLGQTEISHLEHEVWKKSKGSVSSVNKYFLSVMHRFRKLINGCYLPKWVNVSIYQNTQTSRQLVSKTLGGVWKTKK</sequence>
<dbReference type="PANTHER" id="PTHR22916:SF65">
    <property type="entry name" value="SLR1065 PROTEIN"/>
    <property type="match status" value="1"/>
</dbReference>
<dbReference type="Gene3D" id="3.90.550.10">
    <property type="entry name" value="Spore Coat Polysaccharide Biosynthesis Protein SpsA, Chain A"/>
    <property type="match status" value="1"/>
</dbReference>
<dbReference type="InterPro" id="IPR001173">
    <property type="entry name" value="Glyco_trans_2-like"/>
</dbReference>
<protein>
    <recommendedName>
        <fullName evidence="1">Glycosyltransferase 2-like domain-containing protein</fullName>
    </recommendedName>
</protein>
<gene>
    <name evidence="2" type="ORF">BSZ32_05880</name>
</gene>
<dbReference type="Pfam" id="PF00535">
    <property type="entry name" value="Glycos_transf_2"/>
    <property type="match status" value="1"/>
</dbReference>
<dbReference type="GO" id="GO:0016758">
    <property type="term" value="F:hexosyltransferase activity"/>
    <property type="evidence" value="ECO:0007669"/>
    <property type="project" value="UniProtKB-ARBA"/>
</dbReference>
<evidence type="ECO:0000313" key="2">
    <source>
        <dbReference type="EMBL" id="PQJ28078.1"/>
    </source>
</evidence>
<dbReference type="AlphaFoldDB" id="A0A2S7TZ98"/>
<dbReference type="OrthoDB" id="396512at2"/>
<evidence type="ECO:0000313" key="3">
    <source>
        <dbReference type="Proteomes" id="UP000239907"/>
    </source>
</evidence>
<organism evidence="2 3">
    <name type="scientific">Rubritalea profundi</name>
    <dbReference type="NCBI Taxonomy" id="1658618"/>
    <lineage>
        <taxon>Bacteria</taxon>
        <taxon>Pseudomonadati</taxon>
        <taxon>Verrucomicrobiota</taxon>
        <taxon>Verrucomicrobiia</taxon>
        <taxon>Verrucomicrobiales</taxon>
        <taxon>Rubritaleaceae</taxon>
        <taxon>Rubritalea</taxon>
    </lineage>
</organism>
<accession>A0A2S7TZ98</accession>
<proteinExistence type="predicted"/>
<keyword evidence="3" id="KW-1185">Reference proteome</keyword>
<dbReference type="SUPFAM" id="SSF53448">
    <property type="entry name" value="Nucleotide-diphospho-sugar transferases"/>
    <property type="match status" value="1"/>
</dbReference>
<feature type="domain" description="Glycosyltransferase 2-like" evidence="1">
    <location>
        <begin position="4"/>
        <end position="130"/>
    </location>
</feature>
<dbReference type="PANTHER" id="PTHR22916">
    <property type="entry name" value="GLYCOSYLTRANSFERASE"/>
    <property type="match status" value="1"/>
</dbReference>
<dbReference type="EMBL" id="MQWA01000001">
    <property type="protein sequence ID" value="PQJ28078.1"/>
    <property type="molecule type" value="Genomic_DNA"/>
</dbReference>
<dbReference type="InterPro" id="IPR029044">
    <property type="entry name" value="Nucleotide-diphossugar_trans"/>
</dbReference>
<dbReference type="Proteomes" id="UP000239907">
    <property type="component" value="Unassembled WGS sequence"/>
</dbReference>
<evidence type="ECO:0000259" key="1">
    <source>
        <dbReference type="Pfam" id="PF00535"/>
    </source>
</evidence>
<name>A0A2S7TZ98_9BACT</name>
<reference evidence="2 3" key="1">
    <citation type="submission" date="2016-12" db="EMBL/GenBank/DDBJ databases">
        <title>Study of bacterial adaptation to deep sea.</title>
        <authorList>
            <person name="Song J."/>
            <person name="Yoshizawa S."/>
            <person name="Kogure K."/>
        </authorList>
    </citation>
    <scope>NUCLEOTIDE SEQUENCE [LARGE SCALE GENOMIC DNA]</scope>
    <source>
        <strain evidence="2 3">SAORIC-165</strain>
    </source>
</reference>
<dbReference type="RefSeq" id="WP_105042578.1">
    <property type="nucleotide sequence ID" value="NZ_MQWA01000001.1"/>
</dbReference>